<evidence type="ECO:0000313" key="1">
    <source>
        <dbReference type="EMBL" id="JAI00213.1"/>
    </source>
</evidence>
<dbReference type="AlphaFoldDB" id="A0A0E9XBS3"/>
<organism evidence="1">
    <name type="scientific">Anguilla anguilla</name>
    <name type="common">European freshwater eel</name>
    <name type="synonym">Muraena anguilla</name>
    <dbReference type="NCBI Taxonomy" id="7936"/>
    <lineage>
        <taxon>Eukaryota</taxon>
        <taxon>Metazoa</taxon>
        <taxon>Chordata</taxon>
        <taxon>Craniata</taxon>
        <taxon>Vertebrata</taxon>
        <taxon>Euteleostomi</taxon>
        <taxon>Actinopterygii</taxon>
        <taxon>Neopterygii</taxon>
        <taxon>Teleostei</taxon>
        <taxon>Anguilliformes</taxon>
        <taxon>Anguillidae</taxon>
        <taxon>Anguilla</taxon>
    </lineage>
</organism>
<reference evidence="1" key="2">
    <citation type="journal article" date="2015" name="Fish Shellfish Immunol.">
        <title>Early steps in the European eel (Anguilla anguilla)-Vibrio vulnificus interaction in the gills: Role of the RtxA13 toxin.</title>
        <authorList>
            <person name="Callol A."/>
            <person name="Pajuelo D."/>
            <person name="Ebbesson L."/>
            <person name="Teles M."/>
            <person name="MacKenzie S."/>
            <person name="Amaro C."/>
        </authorList>
    </citation>
    <scope>NUCLEOTIDE SEQUENCE</scope>
</reference>
<reference evidence="1" key="1">
    <citation type="submission" date="2014-11" db="EMBL/GenBank/DDBJ databases">
        <authorList>
            <person name="Amaro Gonzalez C."/>
        </authorList>
    </citation>
    <scope>NUCLEOTIDE SEQUENCE</scope>
</reference>
<proteinExistence type="predicted"/>
<protein>
    <submittedName>
        <fullName evidence="1">Uncharacterized protein</fullName>
    </submittedName>
</protein>
<name>A0A0E9XBS3_ANGAN</name>
<dbReference type="EMBL" id="GBXM01008365">
    <property type="protein sequence ID" value="JAI00213.1"/>
    <property type="molecule type" value="Transcribed_RNA"/>
</dbReference>
<sequence>MVQQQCSIWGFNLQLWGYKVQSSIMLPSCSTAALNGEQNLILSKARIDKCLD</sequence>
<accession>A0A0E9XBS3</accession>